<dbReference type="InterPro" id="IPR042099">
    <property type="entry name" value="ANL_N_sf"/>
</dbReference>
<dbReference type="RefSeq" id="WP_158425071.1">
    <property type="nucleotide sequence ID" value="NZ_JAOQJQ010000003.1"/>
</dbReference>
<dbReference type="InterPro" id="IPR020845">
    <property type="entry name" value="AMP-binding_CS"/>
</dbReference>
<protein>
    <submittedName>
        <fullName evidence="2">AMP-binding protein</fullName>
    </submittedName>
</protein>
<name>A0ABT2TJS6_9FIRM</name>
<dbReference type="PANTHER" id="PTHR43767">
    <property type="entry name" value="LONG-CHAIN-FATTY-ACID--COA LIGASE"/>
    <property type="match status" value="1"/>
</dbReference>
<accession>A0ABT2TJS6</accession>
<dbReference type="InterPro" id="IPR050237">
    <property type="entry name" value="ATP-dep_AMP-bd_enzyme"/>
</dbReference>
<keyword evidence="3" id="KW-1185">Reference proteome</keyword>
<dbReference type="InterPro" id="IPR000873">
    <property type="entry name" value="AMP-dep_synth/lig_dom"/>
</dbReference>
<dbReference type="SUPFAM" id="SSF56801">
    <property type="entry name" value="Acetyl-CoA synthetase-like"/>
    <property type="match status" value="1"/>
</dbReference>
<organism evidence="2 3">
    <name type="scientific">Brotonthovivens ammoniilytica</name>
    <dbReference type="NCBI Taxonomy" id="2981725"/>
    <lineage>
        <taxon>Bacteria</taxon>
        <taxon>Bacillati</taxon>
        <taxon>Bacillota</taxon>
        <taxon>Clostridia</taxon>
        <taxon>Lachnospirales</taxon>
        <taxon>Lachnospiraceae</taxon>
        <taxon>Brotonthovivens</taxon>
    </lineage>
</organism>
<dbReference type="EMBL" id="JAOQJQ010000003">
    <property type="protein sequence ID" value="MCU6762357.1"/>
    <property type="molecule type" value="Genomic_DNA"/>
</dbReference>
<dbReference type="PROSITE" id="PS00455">
    <property type="entry name" value="AMP_BINDING"/>
    <property type="match status" value="1"/>
</dbReference>
<sequence length="482" mass="54411">MMKFYEETDLYRERILFITETGEHLTYQESYDLADEMLKGIPSRTIAFLFCSNQLEAVSAYLGMLRRGIVPVLLDKDLPPEQIREMMKIYEPEICIYPAAEKNKMPKGHILWENAAYLTVRTGERRCQMYPELGLLLPTSGSTGSPKLVRLSYENLQSNALSIAGYLNLTKDDRPVTNLPMQYTYGLSVINSHVLKGASILLTTGTVFEERFWKLVKEQRATALAGVPHTYEMLKRLRLDAMELPDLKVLTQAGGRLSGTLQQYFASWTRKKGIKFFIMYGQTEATARMSYLPWEKNLEKPGSIGIAVPGGRLELQDEEGMVIEAPETEGELIYYGPNVSLGYAGGRKDLSRGDEQRGRLATGDLAKRDAEGFYYITGRKKRFLKIFGKRISLDMLEKMLACRYPDSVAACTGTDEKICIYIEDKSPAAPGEIAGFLSEQTRLHQSAFLVRKIPQIPRNSAGKIQYTQLLLRDIHGKSRGNS</sequence>
<evidence type="ECO:0000259" key="1">
    <source>
        <dbReference type="Pfam" id="PF00501"/>
    </source>
</evidence>
<gene>
    <name evidence="2" type="ORF">OCV88_08430</name>
</gene>
<dbReference type="PANTHER" id="PTHR43767:SF1">
    <property type="entry name" value="NONRIBOSOMAL PEPTIDE SYNTHASE PES1 (EUROFUNG)-RELATED"/>
    <property type="match status" value="1"/>
</dbReference>
<feature type="domain" description="AMP-dependent synthetase/ligase" evidence="1">
    <location>
        <begin position="12"/>
        <end position="343"/>
    </location>
</feature>
<dbReference type="Pfam" id="PF00501">
    <property type="entry name" value="AMP-binding"/>
    <property type="match status" value="1"/>
</dbReference>
<dbReference type="Gene3D" id="3.40.50.12780">
    <property type="entry name" value="N-terminal domain of ligase-like"/>
    <property type="match status" value="1"/>
</dbReference>
<reference evidence="2 3" key="1">
    <citation type="journal article" date="2021" name="ISME Commun">
        <title>Automated analysis of genomic sequences facilitates high-throughput and comprehensive description of bacteria.</title>
        <authorList>
            <person name="Hitch T.C.A."/>
        </authorList>
    </citation>
    <scope>NUCLEOTIDE SEQUENCE [LARGE SCALE GENOMIC DNA]</scope>
    <source>
        <strain evidence="2 3">Sanger_109</strain>
    </source>
</reference>
<evidence type="ECO:0000313" key="2">
    <source>
        <dbReference type="EMBL" id="MCU6762357.1"/>
    </source>
</evidence>
<evidence type="ECO:0000313" key="3">
    <source>
        <dbReference type="Proteomes" id="UP001652442"/>
    </source>
</evidence>
<dbReference type="Proteomes" id="UP001652442">
    <property type="component" value="Unassembled WGS sequence"/>
</dbReference>
<comment type="caution">
    <text evidence="2">The sequence shown here is derived from an EMBL/GenBank/DDBJ whole genome shotgun (WGS) entry which is preliminary data.</text>
</comment>
<proteinExistence type="predicted"/>